<dbReference type="Ensembl" id="ENSCWAT00000016823.1">
    <property type="protein sequence ID" value="ENSCWAP00000015503.1"/>
    <property type="gene ID" value="ENSCWAG00000011972.1"/>
</dbReference>
<dbReference type="GeneTree" id="ENSGT00940000156753"/>
<dbReference type="Gene3D" id="4.10.75.10">
    <property type="entry name" value="Elafin-like"/>
    <property type="match status" value="1"/>
</dbReference>
<feature type="chain" id="PRO_5034311110" description="WAP domain-containing protein" evidence="2">
    <location>
        <begin position="28"/>
        <end position="88"/>
    </location>
</feature>
<evidence type="ECO:0000259" key="3">
    <source>
        <dbReference type="PROSITE" id="PS51390"/>
    </source>
</evidence>
<accession>A0A8C3WNH0</accession>
<proteinExistence type="predicted"/>
<reference evidence="4" key="1">
    <citation type="submission" date="2025-08" db="UniProtKB">
        <authorList>
            <consortium name="Ensembl"/>
        </authorList>
    </citation>
    <scope>IDENTIFICATION</scope>
</reference>
<dbReference type="AlphaFoldDB" id="A0A8C3WNH0"/>
<dbReference type="GO" id="GO:0030414">
    <property type="term" value="F:peptidase inhibitor activity"/>
    <property type="evidence" value="ECO:0007669"/>
    <property type="project" value="InterPro"/>
</dbReference>
<evidence type="ECO:0000313" key="5">
    <source>
        <dbReference type="Proteomes" id="UP000694540"/>
    </source>
</evidence>
<dbReference type="PANTHER" id="PTHR46751">
    <property type="entry name" value="EPPIN"/>
    <property type="match status" value="1"/>
</dbReference>
<evidence type="ECO:0000256" key="2">
    <source>
        <dbReference type="SAM" id="SignalP"/>
    </source>
</evidence>
<evidence type="ECO:0000256" key="1">
    <source>
        <dbReference type="ARBA" id="ARBA00023157"/>
    </source>
</evidence>
<evidence type="ECO:0000313" key="4">
    <source>
        <dbReference type="Ensembl" id="ENSCWAP00000015503.1"/>
    </source>
</evidence>
<keyword evidence="5" id="KW-1185">Reference proteome</keyword>
<reference evidence="4" key="2">
    <citation type="submission" date="2025-09" db="UniProtKB">
        <authorList>
            <consortium name="Ensembl"/>
        </authorList>
    </citation>
    <scope>IDENTIFICATION</scope>
</reference>
<dbReference type="Proteomes" id="UP000694540">
    <property type="component" value="Unplaced"/>
</dbReference>
<dbReference type="InterPro" id="IPR051388">
    <property type="entry name" value="Serpin_venom_toxin"/>
</dbReference>
<sequence>MGFSGLLPILVSLIILGGVQEPGLVEAYLVGKCPQIKVRCEFKERDQCTKHRQCPNEMKCCQFACRKRCLNIKKGNSNPLNYLIHKKE</sequence>
<organism evidence="4 5">
    <name type="scientific">Catagonus wagneri</name>
    <name type="common">Chacoan peccary</name>
    <dbReference type="NCBI Taxonomy" id="51154"/>
    <lineage>
        <taxon>Eukaryota</taxon>
        <taxon>Metazoa</taxon>
        <taxon>Chordata</taxon>
        <taxon>Craniata</taxon>
        <taxon>Vertebrata</taxon>
        <taxon>Euteleostomi</taxon>
        <taxon>Mammalia</taxon>
        <taxon>Eutheria</taxon>
        <taxon>Laurasiatheria</taxon>
        <taxon>Artiodactyla</taxon>
        <taxon>Suina</taxon>
        <taxon>Tayassuidae</taxon>
        <taxon>Catagonus</taxon>
    </lineage>
</organism>
<dbReference type="InterPro" id="IPR036645">
    <property type="entry name" value="Elafin-like_sf"/>
</dbReference>
<name>A0A8C3WNH0_9CETA</name>
<keyword evidence="2" id="KW-0732">Signal</keyword>
<dbReference type="Pfam" id="PF00095">
    <property type="entry name" value="WAP"/>
    <property type="match status" value="1"/>
</dbReference>
<dbReference type="PROSITE" id="PS51390">
    <property type="entry name" value="WAP"/>
    <property type="match status" value="1"/>
</dbReference>
<protein>
    <recommendedName>
        <fullName evidence="3">WAP domain-containing protein</fullName>
    </recommendedName>
</protein>
<dbReference type="InterPro" id="IPR008197">
    <property type="entry name" value="WAP_dom"/>
</dbReference>
<dbReference type="SUPFAM" id="SSF57256">
    <property type="entry name" value="Elafin-like"/>
    <property type="match status" value="1"/>
</dbReference>
<dbReference type="GO" id="GO:0005615">
    <property type="term" value="C:extracellular space"/>
    <property type="evidence" value="ECO:0007669"/>
    <property type="project" value="TreeGrafter"/>
</dbReference>
<dbReference type="PANTHER" id="PTHR46751:SF1">
    <property type="entry name" value="WAP FOUR-DISULFIDE CORE DOMAIN PROTEIN 6A"/>
    <property type="match status" value="1"/>
</dbReference>
<feature type="signal peptide" evidence="2">
    <location>
        <begin position="1"/>
        <end position="27"/>
    </location>
</feature>
<keyword evidence="1" id="KW-1015">Disulfide bond</keyword>
<feature type="domain" description="WAP" evidence="3">
    <location>
        <begin position="26"/>
        <end position="73"/>
    </location>
</feature>